<evidence type="ECO:0000313" key="3">
    <source>
        <dbReference type="Proteomes" id="UP000094652"/>
    </source>
</evidence>
<dbReference type="OrthoDB" id="9796262at2"/>
<dbReference type="Pfam" id="PF09579">
    <property type="entry name" value="Spore_YtfJ"/>
    <property type="match status" value="1"/>
</dbReference>
<dbReference type="PANTHER" id="PTHR39162:SF1">
    <property type="entry name" value="SPORULATION PROTEIN YTFJ"/>
    <property type="match status" value="1"/>
</dbReference>
<feature type="compositionally biased region" description="Basic and acidic residues" evidence="1">
    <location>
        <begin position="128"/>
        <end position="137"/>
    </location>
</feature>
<dbReference type="AlphaFoldDB" id="A0A1D7XKJ9"/>
<protein>
    <submittedName>
        <fullName evidence="2">Sporulation protein YtfJ</fullName>
    </submittedName>
</protein>
<feature type="compositionally biased region" description="Polar residues" evidence="1">
    <location>
        <begin position="148"/>
        <end position="160"/>
    </location>
</feature>
<dbReference type="PIRSF" id="PIRSF021377">
    <property type="entry name" value="YtfJ"/>
    <property type="match status" value="1"/>
</dbReference>
<sequence length="160" mass="17379">MTNEQPVEKLMKSTMENLRDMIDVNTVIGDAVETRDGTYIIPVSKLSFGFASGGSEYPSSDKNSNSESSFPFGGGSGAGVSVKPVAFLVVREDGIRMIPVDQNTTYDRIVDSVPQVIDMAKDLIKEMKNKNKSDKDGNNTNIDLDITENLNTSSSDTTDD</sequence>
<evidence type="ECO:0000256" key="1">
    <source>
        <dbReference type="SAM" id="MobiDB-lite"/>
    </source>
</evidence>
<evidence type="ECO:0000313" key="2">
    <source>
        <dbReference type="EMBL" id="AOR23873.1"/>
    </source>
</evidence>
<dbReference type="NCBIfam" id="TIGR02874">
    <property type="entry name" value="spore_ytfJ"/>
    <property type="match status" value="1"/>
</dbReference>
<keyword evidence="3" id="KW-1185">Reference proteome</keyword>
<dbReference type="STRING" id="394958.BGI42_09095"/>
<dbReference type="RefSeq" id="WP_069680018.1">
    <property type="nucleotide sequence ID" value="NZ_CP017253.2"/>
</dbReference>
<dbReference type="PANTHER" id="PTHR39162">
    <property type="entry name" value="GLL3345 PROTEIN"/>
    <property type="match status" value="1"/>
</dbReference>
<dbReference type="KEGG" id="ctae:BGI42_09095"/>
<name>A0A1D7XKJ9_9CLOT</name>
<feature type="region of interest" description="Disordered" evidence="1">
    <location>
        <begin position="54"/>
        <end position="80"/>
    </location>
</feature>
<reference evidence="3" key="1">
    <citation type="submission" date="2016-09" db="EMBL/GenBank/DDBJ databases">
        <title>Genomics of Clostridium taeniosporum, an organism which forms endospores with ribbon-like appendages.</title>
        <authorList>
            <person name="Walker J.R."/>
        </authorList>
    </citation>
    <scope>NUCLEOTIDE SEQUENCE [LARGE SCALE GENOMIC DNA]</scope>
    <source>
        <strain evidence="3">1/k</strain>
    </source>
</reference>
<organism evidence="2 3">
    <name type="scientific">Clostridium taeniosporum</name>
    <dbReference type="NCBI Taxonomy" id="394958"/>
    <lineage>
        <taxon>Bacteria</taxon>
        <taxon>Bacillati</taxon>
        <taxon>Bacillota</taxon>
        <taxon>Clostridia</taxon>
        <taxon>Eubacteriales</taxon>
        <taxon>Clostridiaceae</taxon>
        <taxon>Clostridium</taxon>
    </lineage>
</organism>
<dbReference type="InterPro" id="IPR014229">
    <property type="entry name" value="Spore_YtfJ"/>
</dbReference>
<proteinExistence type="predicted"/>
<feature type="compositionally biased region" description="Low complexity" evidence="1">
    <location>
        <begin position="60"/>
        <end position="71"/>
    </location>
</feature>
<feature type="region of interest" description="Disordered" evidence="1">
    <location>
        <begin position="128"/>
        <end position="160"/>
    </location>
</feature>
<accession>A0A1D7XKJ9</accession>
<dbReference type="Proteomes" id="UP000094652">
    <property type="component" value="Chromosome"/>
</dbReference>
<gene>
    <name evidence="2" type="primary">ytfJ</name>
    <name evidence="2" type="ORF">BGI42_09095</name>
</gene>
<dbReference type="EMBL" id="CP017253">
    <property type="protein sequence ID" value="AOR23873.1"/>
    <property type="molecule type" value="Genomic_DNA"/>
</dbReference>